<dbReference type="SUPFAM" id="SSF103515">
    <property type="entry name" value="Autotransporter"/>
    <property type="match status" value="1"/>
</dbReference>
<keyword evidence="4" id="KW-1185">Reference proteome</keyword>
<gene>
    <name evidence="3" type="ORF">ACFONA_07150</name>
</gene>
<name>A0ABV7STY4_9SPHN</name>
<dbReference type="Proteomes" id="UP001595713">
    <property type="component" value="Unassembled WGS sequence"/>
</dbReference>
<reference evidence="4" key="1">
    <citation type="journal article" date="2019" name="Int. J. Syst. Evol. Microbiol.">
        <title>The Global Catalogue of Microorganisms (GCM) 10K type strain sequencing project: providing services to taxonomists for standard genome sequencing and annotation.</title>
        <authorList>
            <consortium name="The Broad Institute Genomics Platform"/>
            <consortium name="The Broad Institute Genome Sequencing Center for Infectious Disease"/>
            <person name="Wu L."/>
            <person name="Ma J."/>
        </authorList>
    </citation>
    <scope>NUCLEOTIDE SEQUENCE [LARGE SCALE GENOMIC DNA]</scope>
    <source>
        <strain evidence="4">KCTC 42739</strain>
    </source>
</reference>
<organism evidence="3 4">
    <name type="scientific">Sphingomonas hylomeconis</name>
    <dbReference type="NCBI Taxonomy" id="1395958"/>
    <lineage>
        <taxon>Bacteria</taxon>
        <taxon>Pseudomonadati</taxon>
        <taxon>Pseudomonadota</taxon>
        <taxon>Alphaproteobacteria</taxon>
        <taxon>Sphingomonadales</taxon>
        <taxon>Sphingomonadaceae</taxon>
        <taxon>Sphingomonas</taxon>
    </lineage>
</organism>
<dbReference type="Gene3D" id="2.40.128.130">
    <property type="entry name" value="Autotransporter beta-domain"/>
    <property type="match status" value="1"/>
</dbReference>
<feature type="domain" description="Autotransporter" evidence="2">
    <location>
        <begin position="1036"/>
        <end position="1299"/>
    </location>
</feature>
<dbReference type="RefSeq" id="WP_261293176.1">
    <property type="nucleotide sequence ID" value="NZ_JANQBK010000003.1"/>
</dbReference>
<keyword evidence="1" id="KW-0732">Signal</keyword>
<proteinExistence type="predicted"/>
<dbReference type="InterPro" id="IPR004899">
    <property type="entry name" value="Pertactin_central"/>
</dbReference>
<evidence type="ECO:0000313" key="4">
    <source>
        <dbReference type="Proteomes" id="UP001595713"/>
    </source>
</evidence>
<dbReference type="InterPro" id="IPR036709">
    <property type="entry name" value="Autotransporte_beta_dom_sf"/>
</dbReference>
<dbReference type="SMART" id="SM00869">
    <property type="entry name" value="Autotransporter"/>
    <property type="match status" value="1"/>
</dbReference>
<feature type="signal peptide" evidence="1">
    <location>
        <begin position="1"/>
        <end position="39"/>
    </location>
</feature>
<sequence>MPSDRFAIRSAAQGSRVRAGLRLGTALAGVLFVCGTAHAQAQIDPRETCGAPVDGVVNCAPDPAGYPNGIAYIIDPVAPVDLTINFDPDTVVIADGIGALVGGNLNGGVTINAGVNDFQTLGDSATAIFSATQFGDITIAAGNVATNGDNSPGIVTSTSRGTTTITAGDISTSGYRGVAASVLSTSGDVVIDLANVTTRGDEANGIEVTAYSGNVAVTAGTVATYGFLSDGINTVNFDGEKSTTITVGDILTLGESSRGIYAGGVGDVAITAGSVATYGGYSSAIDSLTITGDNSVSVGDVFTTGTGSIGVRAESYYGDVHIDADTVETRGAGALGVFAHSLTGDVTADIGQVTTSGPNAAGVVAYANYGTATVSVGEVRTGRDYAGGVFVAGGQGATLDVGKVVTAGYGSTGVQIVAGSTYSGPQSYGYSFGDAVLTVGSVETRGDVAIGVSATALGNTAVDVGNVLTFGDYSDGINISSALGDSTLQVDNVQTSGFHANAVYGVVQQGGLAITVGNLTTAGDNAQGIRSFVSQGGNTTIVVSGSIGTSGTLSRGIFTVSAKGNVNITNDGTITTTGDQAQGIRSNVLNGIATIDGGTINTSGAGSVGIDVFTVGDLDNGITVSADSVTTAGANAHGIWVRNPIDGVIGVSLPTPGMPSLPTANAAAAAPAGYDQDIRVISRTVAVTGQGAVGIFAGGRENVFIDATTTRSATAAAISVNARSLADVTIRGVTSGAGGAAVDIAGGDATLRVLAGGSIAGTVDGLRIAALGPCDYIEDEFGYVTCPTPVPSPGLIKIDNAGTITGGTGYAVSATAGTVTFTNSGRINGAIKFAGGNDLLTNAGIFAATKDSDFGLGNDRFVNTGMLLIRPGQLQPGSVTMLGLETFDNAGTVDLRNGAAGDVLTLPGAYIGRAGTLALDVDAAGVADRLVIGGIASGSTSISISPIGGTATLLAKPITVVSVGTGSATNAFTLSNADAGFIRYGLSYDAAARNYALITQAGAPVYRLLKLQEAAQALWLKSAESWTAHMADLRDAPASDRKLWFQASGGVETRKDSNAAAGYDLGLRQDYYGGEIGYDVVQAGDASGLSAGILAGYVSSNVRYQRAAERASVDAANIGGYLGLRSGVAFANLLAKYDRYWVSASNQAQQWADRFHGQSYGAQVEIGVRFGTGVLFVEPVATLAWQRTSLDDLAALGQTIDFDTASVLRGKLGGRIGGTGEIAGTRVVFYGGGSYAHEFKDGGGLRFLSGGVTERITASDIGDHGEGVLGLTSAIPAAYPASWKVMPPSAAPIAAAAAV</sequence>
<evidence type="ECO:0000256" key="1">
    <source>
        <dbReference type="SAM" id="SignalP"/>
    </source>
</evidence>
<dbReference type="PROSITE" id="PS51208">
    <property type="entry name" value="AUTOTRANSPORTER"/>
    <property type="match status" value="1"/>
</dbReference>
<dbReference type="SUPFAM" id="SSF51126">
    <property type="entry name" value="Pectin lyase-like"/>
    <property type="match status" value="1"/>
</dbReference>
<feature type="chain" id="PRO_5047460122" evidence="1">
    <location>
        <begin position="40"/>
        <end position="1299"/>
    </location>
</feature>
<protein>
    <submittedName>
        <fullName evidence="3">Autotransporter outer membrane beta-barrel domain-containing protein</fullName>
    </submittedName>
</protein>
<accession>A0ABV7STY4</accession>
<dbReference type="NCBIfam" id="TIGR01414">
    <property type="entry name" value="autotrans_barl"/>
    <property type="match status" value="1"/>
</dbReference>
<dbReference type="InterPro" id="IPR005546">
    <property type="entry name" value="Autotransporte_beta"/>
</dbReference>
<dbReference type="InterPro" id="IPR006315">
    <property type="entry name" value="OM_autotransptr_brl_dom"/>
</dbReference>
<dbReference type="InterPro" id="IPR011050">
    <property type="entry name" value="Pectin_lyase_fold/virulence"/>
</dbReference>
<dbReference type="EMBL" id="JBHRXP010000002">
    <property type="protein sequence ID" value="MFC3579943.1"/>
    <property type="molecule type" value="Genomic_DNA"/>
</dbReference>
<comment type="caution">
    <text evidence="3">The sequence shown here is derived from an EMBL/GenBank/DDBJ whole genome shotgun (WGS) entry which is preliminary data.</text>
</comment>
<dbReference type="InterPro" id="IPR012332">
    <property type="entry name" value="Autotransporter_pectin_lyase_C"/>
</dbReference>
<dbReference type="Gene3D" id="2.160.20.20">
    <property type="match status" value="1"/>
</dbReference>
<dbReference type="Pfam" id="PF03797">
    <property type="entry name" value="Autotransporter"/>
    <property type="match status" value="1"/>
</dbReference>
<evidence type="ECO:0000313" key="3">
    <source>
        <dbReference type="EMBL" id="MFC3579943.1"/>
    </source>
</evidence>
<evidence type="ECO:0000259" key="2">
    <source>
        <dbReference type="PROSITE" id="PS51208"/>
    </source>
</evidence>
<dbReference type="Pfam" id="PF03212">
    <property type="entry name" value="Pertactin"/>
    <property type="match status" value="1"/>
</dbReference>